<name>A0A5M8FHQ2_9GAMM</name>
<organism evidence="1 2">
    <name type="scientific">Thiohalocapsa marina</name>
    <dbReference type="NCBI Taxonomy" id="424902"/>
    <lineage>
        <taxon>Bacteria</taxon>
        <taxon>Pseudomonadati</taxon>
        <taxon>Pseudomonadota</taxon>
        <taxon>Gammaproteobacteria</taxon>
        <taxon>Chromatiales</taxon>
        <taxon>Chromatiaceae</taxon>
        <taxon>Thiohalocapsa</taxon>
    </lineage>
</organism>
<proteinExistence type="predicted"/>
<dbReference type="GO" id="GO:0008168">
    <property type="term" value="F:methyltransferase activity"/>
    <property type="evidence" value="ECO:0007669"/>
    <property type="project" value="UniProtKB-KW"/>
</dbReference>
<dbReference type="InterPro" id="IPR029063">
    <property type="entry name" value="SAM-dependent_MTases_sf"/>
</dbReference>
<dbReference type="Proteomes" id="UP000322981">
    <property type="component" value="Unassembled WGS sequence"/>
</dbReference>
<dbReference type="OrthoDB" id="9810247at2"/>
<dbReference type="Gene3D" id="3.40.50.150">
    <property type="entry name" value="Vaccinia Virus protein VP39"/>
    <property type="match status" value="1"/>
</dbReference>
<dbReference type="Pfam" id="PF13489">
    <property type="entry name" value="Methyltransf_23"/>
    <property type="match status" value="1"/>
</dbReference>
<dbReference type="GO" id="GO:0032259">
    <property type="term" value="P:methylation"/>
    <property type="evidence" value="ECO:0007669"/>
    <property type="project" value="UniProtKB-KW"/>
</dbReference>
<keyword evidence="1" id="KW-0489">Methyltransferase</keyword>
<keyword evidence="1" id="KW-0808">Transferase</keyword>
<keyword evidence="2" id="KW-1185">Reference proteome</keyword>
<gene>
    <name evidence="1" type="ORF">F2Q65_15930</name>
</gene>
<accession>A0A5M8FHQ2</accession>
<dbReference type="EMBL" id="VWXX01000034">
    <property type="protein sequence ID" value="KAA6183296.1"/>
    <property type="molecule type" value="Genomic_DNA"/>
</dbReference>
<evidence type="ECO:0000313" key="1">
    <source>
        <dbReference type="EMBL" id="KAA6183296.1"/>
    </source>
</evidence>
<dbReference type="AlphaFoldDB" id="A0A5M8FHQ2"/>
<evidence type="ECO:0000313" key="2">
    <source>
        <dbReference type="Proteomes" id="UP000322981"/>
    </source>
</evidence>
<sequence>MDLKEADLLAETIESHWYYGAKSSMLLHAVRSVQIREILDIGAGTGFFSDKLLRQTTARSALCVDPAYNSERDTSVVGKSLLFRRAFVKSQADLVLLMDVLEHVDDDLGLLVDVVEKVATGAFFVITVPAFQSLWSDHDVFLEHRRRYRLEQLEAVVEAAGLRRLCGCYFYGSLLPVAAATRWLGRLGRGGVSAPRSQLRKHYKVVNEAFATVCRLELAWYQHNRLAGLTALCLARKE</sequence>
<protein>
    <submittedName>
        <fullName evidence="1">Class I SAM-dependent methyltransferase</fullName>
    </submittedName>
</protein>
<reference evidence="1 2" key="1">
    <citation type="submission" date="2019-09" db="EMBL/GenBank/DDBJ databases">
        <title>Whole-genome sequence of the purple sulfur bacterium Thiohalocapsa marina DSM 19078.</title>
        <authorList>
            <person name="Kyndt J.A."/>
            <person name="Meyer T.E."/>
        </authorList>
    </citation>
    <scope>NUCLEOTIDE SEQUENCE [LARGE SCALE GENOMIC DNA]</scope>
    <source>
        <strain evidence="1 2">DSM 19078</strain>
    </source>
</reference>
<dbReference type="SUPFAM" id="SSF53335">
    <property type="entry name" value="S-adenosyl-L-methionine-dependent methyltransferases"/>
    <property type="match status" value="1"/>
</dbReference>
<comment type="caution">
    <text evidence="1">The sequence shown here is derived from an EMBL/GenBank/DDBJ whole genome shotgun (WGS) entry which is preliminary data.</text>
</comment>